<gene>
    <name evidence="2" type="ORF">RF11_07255</name>
</gene>
<feature type="transmembrane region" description="Helical" evidence="1">
    <location>
        <begin position="84"/>
        <end position="105"/>
    </location>
</feature>
<evidence type="ECO:0000313" key="2">
    <source>
        <dbReference type="EMBL" id="KII69660.1"/>
    </source>
</evidence>
<protein>
    <submittedName>
        <fullName evidence="2">Uncharacterized protein</fullName>
    </submittedName>
</protein>
<keyword evidence="3" id="KW-1185">Reference proteome</keyword>
<dbReference type="OrthoDB" id="424490at2759"/>
<proteinExistence type="predicted"/>
<dbReference type="EMBL" id="JWZT01002320">
    <property type="protein sequence ID" value="KII69660.1"/>
    <property type="molecule type" value="Genomic_DNA"/>
</dbReference>
<dbReference type="AlphaFoldDB" id="A0A0C2MZY6"/>
<evidence type="ECO:0000256" key="1">
    <source>
        <dbReference type="SAM" id="Phobius"/>
    </source>
</evidence>
<comment type="caution">
    <text evidence="2">The sequence shown here is derived from an EMBL/GenBank/DDBJ whole genome shotgun (WGS) entry which is preliminary data.</text>
</comment>
<keyword evidence="1" id="KW-0812">Transmembrane</keyword>
<sequence>MLPNLDAVFRNKDFYRLIDNDDHVIAFCFHNGLMASSRVCFKCQSSSRLEADNKISDEKIWRCPMQICRSKISIRYNSWFDKSNLPICTVFYILFGAIINWLSIFDSSKKWLRIIS</sequence>
<dbReference type="Proteomes" id="UP000031668">
    <property type="component" value="Unassembled WGS sequence"/>
</dbReference>
<keyword evidence="1" id="KW-1133">Transmembrane helix</keyword>
<accession>A0A0C2MZY6</accession>
<reference evidence="2 3" key="1">
    <citation type="journal article" date="2014" name="Genome Biol. Evol.">
        <title>The genome of the myxosporean Thelohanellus kitauei shows adaptations to nutrient acquisition within its fish host.</title>
        <authorList>
            <person name="Yang Y."/>
            <person name="Xiong J."/>
            <person name="Zhou Z."/>
            <person name="Huo F."/>
            <person name="Miao W."/>
            <person name="Ran C."/>
            <person name="Liu Y."/>
            <person name="Zhang J."/>
            <person name="Feng J."/>
            <person name="Wang M."/>
            <person name="Wang M."/>
            <person name="Wang L."/>
            <person name="Yao B."/>
        </authorList>
    </citation>
    <scope>NUCLEOTIDE SEQUENCE [LARGE SCALE GENOMIC DNA]</scope>
    <source>
        <strain evidence="2">Wuqing</strain>
    </source>
</reference>
<evidence type="ECO:0000313" key="3">
    <source>
        <dbReference type="Proteomes" id="UP000031668"/>
    </source>
</evidence>
<keyword evidence="1" id="KW-0472">Membrane</keyword>
<name>A0A0C2MZY6_THEKT</name>
<organism evidence="2 3">
    <name type="scientific">Thelohanellus kitauei</name>
    <name type="common">Myxosporean</name>
    <dbReference type="NCBI Taxonomy" id="669202"/>
    <lineage>
        <taxon>Eukaryota</taxon>
        <taxon>Metazoa</taxon>
        <taxon>Cnidaria</taxon>
        <taxon>Myxozoa</taxon>
        <taxon>Myxosporea</taxon>
        <taxon>Bivalvulida</taxon>
        <taxon>Platysporina</taxon>
        <taxon>Myxobolidae</taxon>
        <taxon>Thelohanellus</taxon>
    </lineage>
</organism>